<dbReference type="GeneID" id="96871382"/>
<dbReference type="PATRIC" id="fig|45658.7.peg.579"/>
<dbReference type="RefSeq" id="WP_005598990.1">
    <property type="nucleotide sequence ID" value="NZ_CP016414.1"/>
</dbReference>
<evidence type="ECO:0000313" key="3">
    <source>
        <dbReference type="Proteomes" id="UP000092528"/>
    </source>
</evidence>
<dbReference type="Gene3D" id="2.130.10.10">
    <property type="entry name" value="YVTN repeat-like/Quinoprotein amine dehydrogenase"/>
    <property type="match status" value="1"/>
</dbReference>
<dbReference type="InterPro" id="IPR036322">
    <property type="entry name" value="WD40_repeat_dom_sf"/>
</dbReference>
<feature type="signal peptide" evidence="1">
    <location>
        <begin position="1"/>
        <end position="23"/>
    </location>
</feature>
<name>A0A1C7F740_9VIBR</name>
<evidence type="ECO:0000256" key="1">
    <source>
        <dbReference type="SAM" id="SignalP"/>
    </source>
</evidence>
<keyword evidence="3" id="KW-1185">Reference proteome</keyword>
<gene>
    <name evidence="2" type="ORF">VSVS05_00620</name>
</gene>
<proteinExistence type="predicted"/>
<dbReference type="EMBL" id="CP016414">
    <property type="protein sequence ID" value="ANU35752.1"/>
    <property type="molecule type" value="Genomic_DNA"/>
</dbReference>
<dbReference type="STRING" id="45658.VSVS12_02355"/>
<keyword evidence="1" id="KW-0732">Signal</keyword>
<dbReference type="Proteomes" id="UP000092528">
    <property type="component" value="Chromosome 1"/>
</dbReference>
<evidence type="ECO:0000313" key="2">
    <source>
        <dbReference type="EMBL" id="ANU35752.1"/>
    </source>
</evidence>
<organism evidence="2 3">
    <name type="scientific">Vibrio scophthalmi</name>
    <dbReference type="NCBI Taxonomy" id="45658"/>
    <lineage>
        <taxon>Bacteria</taxon>
        <taxon>Pseudomonadati</taxon>
        <taxon>Pseudomonadota</taxon>
        <taxon>Gammaproteobacteria</taxon>
        <taxon>Vibrionales</taxon>
        <taxon>Vibrionaceae</taxon>
        <taxon>Vibrio</taxon>
    </lineage>
</organism>
<sequence length="990" mass="112600">MMKKTLLSCLIGASIVGSVPSFANQENTYFQSVYQDTYEQINQRIEALRQLAMNDENVIVEDGVRYLVVNDSRYKLNKDNYLRFEATFPNFYDETTFRNVFDFLDSSWELTWYEGGMIAVNKTFGNYDWDQGCLLEYVPNGFIGNSGVERVLMETDTCSLNDFNKEVAFITKPEKIELTDFEQNGFEVTAVDTYQNRLYVTHSKGGEGTVSIYDLASQALLGTIDGYEKDGVHHAYNVITELNVHDDKLYVSSLSANRVDIFDLTNDHAHVMSLGTGEWNGENAIVHAQASAANQDYVFVSDAMGINVYRQQDATPENHGQLGRYASLRFGNGQDTYRKVQMHVIGDYLIANVMGREYYIYDITQIENSVATPLEPVKVVSSAIQKMALLNDSLMVSEHSKLRFQAVDDFIANDFQFSETAQTIEQISGTSVGNHRDIALTDQYMVLANDEALSIARHQNKAIQFVADKSVETSKISFDSIPAMSVSKILQNDESYDTLINEDLRSVRVNSLVKTELLDHDMIKITSYVAQDLTDINIEMRFNGLNKWFTLGNFDRIPAFTQIILPLSAFGDQYQFNSANRDGVFDLSEFVDSGLDIKAALTTRFSSDTDKFAQVLTSLKPSWNLVFAPDWGGNWRSINGLYAREWIVIMTNFAYMMSQEEFKHLWFNFNTVFGHDMSGPNSQEDVFTAEEYQHYYDGMLARDKIQLGVVNYGGLGGLSGYGVFTPTFYSHYYGEWEIVPHEFGHGSDGKTFFPDGSSFAASWFGWQPFMHALGNYHIRKGDLPYMDDKISGFFKEENAAYRYDPIQDWRRTYRADTHMNTVDTYFMSFSTMPQGWFENNSTFDLNQLSKQERLILARFNVEGNSEYACRFNFVDGDDSVVLYGHVKQDENGDRTCIGGDALYFQKSDGSKAEIVSPLNQFDWLSLHKPESHGEPVVDSQGATLCSTYHAEFYGMGYQTELGQCVQDERVRVQNGNHWLLGSHVSSYFYN</sequence>
<feature type="chain" id="PRO_5008885506" evidence="1">
    <location>
        <begin position="24"/>
        <end position="990"/>
    </location>
</feature>
<dbReference type="InterPro" id="IPR015943">
    <property type="entry name" value="WD40/YVTN_repeat-like_dom_sf"/>
</dbReference>
<protein>
    <submittedName>
        <fullName evidence="2">ToxR-activated A lipoprotein</fullName>
    </submittedName>
</protein>
<dbReference type="SUPFAM" id="SSF50978">
    <property type="entry name" value="WD40 repeat-like"/>
    <property type="match status" value="1"/>
</dbReference>
<dbReference type="AlphaFoldDB" id="A0A1C7F740"/>
<reference evidence="2 3" key="1">
    <citation type="submission" date="2016-07" db="EMBL/GenBank/DDBJ databases">
        <title>Genome sequencing of Vibrio scophthalmi strain VS-05, an isolated from Paralichthys olivaceus.</title>
        <authorList>
            <person name="Han H.-J."/>
        </authorList>
    </citation>
    <scope>NUCLEOTIDE SEQUENCE [LARGE SCALE GENOMIC DNA]</scope>
    <source>
        <strain evidence="2 3">VS-05</strain>
    </source>
</reference>
<keyword evidence="2" id="KW-0449">Lipoprotein</keyword>
<accession>A0A1C7F740</accession>